<dbReference type="PROSITE" id="PS50940">
    <property type="entry name" value="CHIT_BIND_II"/>
    <property type="match status" value="1"/>
</dbReference>
<proteinExistence type="predicted"/>
<accession>A0A1B1V5L0</accession>
<dbReference type="Pfam" id="PF01607">
    <property type="entry name" value="CBM_14"/>
    <property type="match status" value="1"/>
</dbReference>
<dbReference type="InterPro" id="IPR002557">
    <property type="entry name" value="Chitin-bd_dom"/>
</dbReference>
<dbReference type="SMART" id="SM00494">
    <property type="entry name" value="ChtBD2"/>
    <property type="match status" value="1"/>
</dbReference>
<gene>
    <name evidence="3" type="primary">masp2.2</name>
</gene>
<keyword evidence="1" id="KW-0812">Transmembrane</keyword>
<dbReference type="GO" id="GO:0005576">
    <property type="term" value="C:extracellular region"/>
    <property type="evidence" value="ECO:0007669"/>
    <property type="project" value="InterPro"/>
</dbReference>
<evidence type="ECO:0000256" key="1">
    <source>
        <dbReference type="SAM" id="Phobius"/>
    </source>
</evidence>
<evidence type="ECO:0000313" key="3">
    <source>
        <dbReference type="EMBL" id="ANW12285.1"/>
    </source>
</evidence>
<feature type="transmembrane region" description="Helical" evidence="1">
    <location>
        <begin position="20"/>
        <end position="41"/>
    </location>
</feature>
<feature type="domain" description="Chitin-binding type-2" evidence="2">
    <location>
        <begin position="62"/>
        <end position="119"/>
    </location>
</feature>
<dbReference type="GO" id="GO:0008061">
    <property type="term" value="F:chitin binding"/>
    <property type="evidence" value="ECO:0007669"/>
    <property type="project" value="InterPro"/>
</dbReference>
<dbReference type="InterPro" id="IPR036508">
    <property type="entry name" value="Chitin-bd_dom_sf"/>
</dbReference>
<protein>
    <submittedName>
        <fullName evidence="3">Ac145</fullName>
    </submittedName>
</protein>
<organism evidence="3">
    <name type="scientific">Malacosoma sp. alphabaculovirus</name>
    <dbReference type="NCBI Taxonomy" id="1881632"/>
    <lineage>
        <taxon>Viruses</taxon>
        <taxon>Viruses incertae sedis</taxon>
        <taxon>Naldaviricetes</taxon>
        <taxon>Lefavirales</taxon>
        <taxon>Baculoviridae</taxon>
        <taxon>Alphabaculovirus</taxon>
    </lineage>
</organism>
<keyword evidence="1" id="KW-1133">Transmembrane helix</keyword>
<dbReference type="Gene3D" id="2.170.140.10">
    <property type="entry name" value="Chitin binding domain"/>
    <property type="match status" value="1"/>
</dbReference>
<reference evidence="3" key="1">
    <citation type="submission" date="2016-01" db="EMBL/GenBank/DDBJ databases">
        <authorList>
            <person name="Oliw E.H."/>
        </authorList>
    </citation>
    <scope>NUCLEOTIDE SEQUENCE</scope>
    <source>
        <strain evidence="3">164</strain>
    </source>
</reference>
<dbReference type="EMBL" id="KU659594">
    <property type="protein sequence ID" value="ANW12285.1"/>
    <property type="molecule type" value="Genomic_DNA"/>
</dbReference>
<evidence type="ECO:0000259" key="2">
    <source>
        <dbReference type="PROSITE" id="PS50940"/>
    </source>
</evidence>
<dbReference type="SUPFAM" id="SSF57625">
    <property type="entry name" value="Invertebrate chitin-binding proteins"/>
    <property type="match status" value="1"/>
</dbReference>
<keyword evidence="1" id="KW-0472">Membrane</keyword>
<sequence>MATSTMTTTTRLTTSTTRTISQLLLIMSIQMLILLMLVIIINKNGKNSTIDCINKVDKDSDGTVCPEHYFGNVANPMDCSSFYLCMGGTNKILLQCPKHYYFSIDSNQCEPADRVDCGNRPKNDITA</sequence>
<name>A0A1B1V5L0_9ABAC</name>